<dbReference type="OrthoDB" id="2899474at2759"/>
<proteinExistence type="predicted"/>
<gene>
    <name evidence="1" type="ORF">CVT26_009503</name>
</gene>
<accession>A0A409VJW1</accession>
<dbReference type="EMBL" id="NHYE01005628">
    <property type="protein sequence ID" value="PPQ66530.1"/>
    <property type="molecule type" value="Genomic_DNA"/>
</dbReference>
<evidence type="ECO:0000313" key="1">
    <source>
        <dbReference type="EMBL" id="PPQ66530.1"/>
    </source>
</evidence>
<keyword evidence="2" id="KW-1185">Reference proteome</keyword>
<evidence type="ECO:0000313" key="2">
    <source>
        <dbReference type="Proteomes" id="UP000284706"/>
    </source>
</evidence>
<dbReference type="AlphaFoldDB" id="A0A409VJW1"/>
<sequence>MPTPITRETFISPDHVKVALTSTTMFELGADGESVEEVPIPPSIKETGVLPSGYSVVVGALAKQGITTVEQLPENMLEELKEQINAPNNLSIVPTTVYEQKRKLTEQASED</sequence>
<reference evidence="1 2" key="1">
    <citation type="journal article" date="2018" name="Evol. Lett.">
        <title>Horizontal gene cluster transfer increased hallucinogenic mushroom diversity.</title>
        <authorList>
            <person name="Reynolds H.T."/>
            <person name="Vijayakumar V."/>
            <person name="Gluck-Thaler E."/>
            <person name="Korotkin H.B."/>
            <person name="Matheny P.B."/>
            <person name="Slot J.C."/>
        </authorList>
    </citation>
    <scope>NUCLEOTIDE SEQUENCE [LARGE SCALE GENOMIC DNA]</scope>
    <source>
        <strain evidence="1 2">SRW20</strain>
    </source>
</reference>
<dbReference type="InParanoid" id="A0A409VJW1"/>
<dbReference type="Proteomes" id="UP000284706">
    <property type="component" value="Unassembled WGS sequence"/>
</dbReference>
<protein>
    <submittedName>
        <fullName evidence="1">Uncharacterized protein</fullName>
    </submittedName>
</protein>
<comment type="caution">
    <text evidence="1">The sequence shown here is derived from an EMBL/GenBank/DDBJ whole genome shotgun (WGS) entry which is preliminary data.</text>
</comment>
<name>A0A409VJW1_9AGAR</name>
<organism evidence="1 2">
    <name type="scientific">Gymnopilus dilepis</name>
    <dbReference type="NCBI Taxonomy" id="231916"/>
    <lineage>
        <taxon>Eukaryota</taxon>
        <taxon>Fungi</taxon>
        <taxon>Dikarya</taxon>
        <taxon>Basidiomycota</taxon>
        <taxon>Agaricomycotina</taxon>
        <taxon>Agaricomycetes</taxon>
        <taxon>Agaricomycetidae</taxon>
        <taxon>Agaricales</taxon>
        <taxon>Agaricineae</taxon>
        <taxon>Hymenogastraceae</taxon>
        <taxon>Gymnopilus</taxon>
    </lineage>
</organism>